<dbReference type="Gene3D" id="3.20.20.70">
    <property type="entry name" value="Aldolase class I"/>
    <property type="match status" value="1"/>
</dbReference>
<dbReference type="RefSeq" id="WP_317677969.1">
    <property type="nucleotide sequence ID" value="NZ_JAWLOF010000004.1"/>
</dbReference>
<accession>A0ABU4E0J7</accession>
<proteinExistence type="inferred from homology"/>
<dbReference type="NCBIfam" id="NF006600">
    <property type="entry name" value="PRK09140.1"/>
    <property type="match status" value="1"/>
</dbReference>
<gene>
    <name evidence="6" type="ORF">R4P48_08015</name>
</gene>
<dbReference type="GO" id="GO:0008674">
    <property type="term" value="F:2-dehydro-3-deoxy-6-phosphogalactonate aldolase activity"/>
    <property type="evidence" value="ECO:0007669"/>
    <property type="project" value="UniProtKB-EC"/>
</dbReference>
<dbReference type="Pfam" id="PF01081">
    <property type="entry name" value="Aldolase"/>
    <property type="match status" value="1"/>
</dbReference>
<dbReference type="InterPro" id="IPR013785">
    <property type="entry name" value="Aldolase_TIM"/>
</dbReference>
<dbReference type="PANTHER" id="PTHR30246:SF1">
    <property type="entry name" value="2-DEHYDRO-3-DEOXY-6-PHOSPHOGALACTONATE ALDOLASE-RELATED"/>
    <property type="match status" value="1"/>
</dbReference>
<dbReference type="EC" id="4.1.2.21" evidence="6"/>
<protein>
    <submittedName>
        <fullName evidence="6">2-dehydro-3-deoxy-6-phosphogalactonate aldolase</fullName>
        <ecNumber evidence="6">4.1.2.21</ecNumber>
    </submittedName>
</protein>
<evidence type="ECO:0000313" key="6">
    <source>
        <dbReference type="EMBL" id="MDV7022626.1"/>
    </source>
</evidence>
<evidence type="ECO:0000256" key="5">
    <source>
        <dbReference type="ARBA" id="ARBA00023277"/>
    </source>
</evidence>
<keyword evidence="4 6" id="KW-0456">Lyase</keyword>
<evidence type="ECO:0000256" key="3">
    <source>
        <dbReference type="ARBA" id="ARBA00011233"/>
    </source>
</evidence>
<evidence type="ECO:0000256" key="1">
    <source>
        <dbReference type="ARBA" id="ARBA00004761"/>
    </source>
</evidence>
<dbReference type="SUPFAM" id="SSF51569">
    <property type="entry name" value="Aldolase"/>
    <property type="match status" value="1"/>
</dbReference>
<organism evidence="6 7">
    <name type="scientific">Atlantibacter subterraneus</name>
    <dbReference type="NCBI Taxonomy" id="255519"/>
    <lineage>
        <taxon>Bacteria</taxon>
        <taxon>Pseudomonadati</taxon>
        <taxon>Pseudomonadota</taxon>
        <taxon>Gammaproteobacteria</taxon>
        <taxon>Enterobacterales</taxon>
        <taxon>Enterobacteriaceae</taxon>
        <taxon>Atlantibacter</taxon>
    </lineage>
</organism>
<comment type="subunit">
    <text evidence="3">Homotrimer.</text>
</comment>
<keyword evidence="5" id="KW-0119">Carbohydrate metabolism</keyword>
<dbReference type="PANTHER" id="PTHR30246">
    <property type="entry name" value="2-KETO-3-DEOXY-6-PHOSPHOGLUCONATE ALDOLASE"/>
    <property type="match status" value="1"/>
</dbReference>
<comment type="caution">
    <text evidence="6">The sequence shown here is derived from an EMBL/GenBank/DDBJ whole genome shotgun (WGS) entry which is preliminary data.</text>
</comment>
<sequence length="216" mass="23171">MMDYRDFSTQWQQTTLPLVAILRGLTPEDAPAVAEGLLAEGFTWLEVPLNSPDALTSIALLREQIGSRGYVGAGTVLTAQQVDAVADAGGQIIISPNMSVDVIRRSRERGLISMPGVITPSEAFTALQAGASALKLFPAESVEPGTLSAWRAVLPAEVVCLPVGGIQPDAAQMRTWRNAGAQGFGLGGGLYRRADDAQKVQQKARDYREAWRNSHR</sequence>
<comment type="similarity">
    <text evidence="2">Belongs to the KHG/KDPG aldolase family.</text>
</comment>
<dbReference type="Proteomes" id="UP001187066">
    <property type="component" value="Unassembled WGS sequence"/>
</dbReference>
<dbReference type="InterPro" id="IPR000887">
    <property type="entry name" value="Aldlse_KDPG_KHG"/>
</dbReference>
<evidence type="ECO:0000256" key="2">
    <source>
        <dbReference type="ARBA" id="ARBA00006906"/>
    </source>
</evidence>
<evidence type="ECO:0000256" key="4">
    <source>
        <dbReference type="ARBA" id="ARBA00023239"/>
    </source>
</evidence>
<dbReference type="CDD" id="cd00452">
    <property type="entry name" value="KDPG_aldolase"/>
    <property type="match status" value="1"/>
</dbReference>
<comment type="pathway">
    <text evidence="1">Carbohydrate acid metabolism.</text>
</comment>
<evidence type="ECO:0000313" key="7">
    <source>
        <dbReference type="Proteomes" id="UP001187066"/>
    </source>
</evidence>
<reference evidence="6 7" key="1">
    <citation type="submission" date="2023-10" db="EMBL/GenBank/DDBJ databases">
        <authorList>
            <person name="Dale J."/>
        </authorList>
    </citation>
    <scope>NUCLEOTIDE SEQUENCE [LARGE SCALE GENOMIC DNA]</scope>
    <source>
        <strain evidence="6 7">2023EL-00970</strain>
    </source>
</reference>
<name>A0ABU4E0J7_9ENTR</name>
<dbReference type="EMBL" id="JAWLOF010000004">
    <property type="protein sequence ID" value="MDV7022626.1"/>
    <property type="molecule type" value="Genomic_DNA"/>
</dbReference>
<keyword evidence="7" id="KW-1185">Reference proteome</keyword>